<feature type="domain" description="LptD C-terminal" evidence="7">
    <location>
        <begin position="400"/>
        <end position="847"/>
    </location>
</feature>
<feature type="region of interest" description="Disordered" evidence="5">
    <location>
        <begin position="58"/>
        <end position="113"/>
    </location>
</feature>
<evidence type="ECO:0000313" key="9">
    <source>
        <dbReference type="Proteomes" id="UP000257039"/>
    </source>
</evidence>
<keyword evidence="9" id="KW-1185">Reference proteome</keyword>
<dbReference type="InterPro" id="IPR007543">
    <property type="entry name" value="LptD_C"/>
</dbReference>
<comment type="function">
    <text evidence="4">Together with LptE, is involved in the assembly of lipopolysaccharide (LPS) at the surface of the outer membrane.</text>
</comment>
<dbReference type="HAMAP" id="MF_01411">
    <property type="entry name" value="LPS_assembly_LptD"/>
    <property type="match status" value="1"/>
</dbReference>
<dbReference type="Proteomes" id="UP000257039">
    <property type="component" value="Unassembled WGS sequence"/>
</dbReference>
<protein>
    <recommendedName>
        <fullName evidence="4">LPS-assembly protein LptD</fullName>
    </recommendedName>
</protein>
<comment type="caution">
    <text evidence="8">The sequence shown here is derived from an EMBL/GenBank/DDBJ whole genome shotgun (WGS) entry which is preliminary data.</text>
</comment>
<dbReference type="Pfam" id="PF03968">
    <property type="entry name" value="LptD_N"/>
    <property type="match status" value="1"/>
</dbReference>
<comment type="similarity">
    <text evidence="4">Belongs to the LptD family.</text>
</comment>
<keyword evidence="3 4" id="KW-0998">Cell outer membrane</keyword>
<dbReference type="EMBL" id="NDXW01000001">
    <property type="protein sequence ID" value="RDH45741.1"/>
    <property type="molecule type" value="Genomic_DNA"/>
</dbReference>
<dbReference type="RefSeq" id="WP_094788654.1">
    <property type="nucleotide sequence ID" value="NZ_NDXW01000001.1"/>
</dbReference>
<gene>
    <name evidence="4" type="primary">lptD</name>
    <name evidence="8" type="ORF">B9G39_21090</name>
</gene>
<keyword evidence="1 4" id="KW-0732">Signal</keyword>
<evidence type="ECO:0000259" key="6">
    <source>
        <dbReference type="Pfam" id="PF03968"/>
    </source>
</evidence>
<dbReference type="GO" id="GO:0043165">
    <property type="term" value="P:Gram-negative-bacterium-type cell outer membrane assembly"/>
    <property type="evidence" value="ECO:0007669"/>
    <property type="project" value="UniProtKB-UniRule"/>
</dbReference>
<dbReference type="GO" id="GO:0009279">
    <property type="term" value="C:cell outer membrane"/>
    <property type="evidence" value="ECO:0007669"/>
    <property type="project" value="UniProtKB-SubCell"/>
</dbReference>
<comment type="subunit">
    <text evidence="4">Component of the lipopolysaccharide transport and assembly complex. Interacts with LptE and LptA.</text>
</comment>
<dbReference type="GO" id="GO:0015920">
    <property type="term" value="P:lipopolysaccharide transport"/>
    <property type="evidence" value="ECO:0007669"/>
    <property type="project" value="InterPro"/>
</dbReference>
<organism evidence="8 9">
    <name type="scientific">Zooshikella ganghwensis</name>
    <dbReference type="NCBI Taxonomy" id="202772"/>
    <lineage>
        <taxon>Bacteria</taxon>
        <taxon>Pseudomonadati</taxon>
        <taxon>Pseudomonadota</taxon>
        <taxon>Gammaproteobacteria</taxon>
        <taxon>Oceanospirillales</taxon>
        <taxon>Zooshikellaceae</taxon>
        <taxon>Zooshikella</taxon>
    </lineage>
</organism>
<comment type="subcellular location">
    <subcellularLocation>
        <location evidence="4">Cell outer membrane</location>
    </subcellularLocation>
</comment>
<accession>A0A4V1IP24</accession>
<evidence type="ECO:0000256" key="5">
    <source>
        <dbReference type="SAM" id="MobiDB-lite"/>
    </source>
</evidence>
<feature type="compositionally biased region" description="Low complexity" evidence="5">
    <location>
        <begin position="79"/>
        <end position="90"/>
    </location>
</feature>
<dbReference type="Gene3D" id="2.60.450.10">
    <property type="entry name" value="Lipopolysaccharide (LPS) transport protein A like domain"/>
    <property type="match status" value="1"/>
</dbReference>
<dbReference type="InterPro" id="IPR020889">
    <property type="entry name" value="LipoPS_assembly_LptD"/>
</dbReference>
<dbReference type="PANTHER" id="PTHR30189">
    <property type="entry name" value="LPS-ASSEMBLY PROTEIN"/>
    <property type="match status" value="1"/>
</dbReference>
<dbReference type="GO" id="GO:1990351">
    <property type="term" value="C:transporter complex"/>
    <property type="evidence" value="ECO:0007669"/>
    <property type="project" value="TreeGrafter"/>
</dbReference>
<feature type="compositionally biased region" description="Polar residues" evidence="5">
    <location>
        <begin position="91"/>
        <end position="101"/>
    </location>
</feature>
<dbReference type="InterPro" id="IPR050218">
    <property type="entry name" value="LptD"/>
</dbReference>
<name>A0A4V1IP24_9GAMM</name>
<evidence type="ECO:0000259" key="7">
    <source>
        <dbReference type="Pfam" id="PF04453"/>
    </source>
</evidence>
<evidence type="ECO:0000256" key="2">
    <source>
        <dbReference type="ARBA" id="ARBA00023136"/>
    </source>
</evidence>
<comment type="caution">
    <text evidence="4">Lacks conserved residue(s) required for the propagation of feature annotation.</text>
</comment>
<dbReference type="InterPro" id="IPR005653">
    <property type="entry name" value="OstA-like_N"/>
</dbReference>
<evidence type="ECO:0000313" key="8">
    <source>
        <dbReference type="EMBL" id="RDH45741.1"/>
    </source>
</evidence>
<evidence type="ECO:0000256" key="4">
    <source>
        <dbReference type="HAMAP-Rule" id="MF_01411"/>
    </source>
</evidence>
<reference evidence="8 9" key="1">
    <citation type="submission" date="2017-04" db="EMBL/GenBank/DDBJ databases">
        <title>Draft genome sequence of Zooshikella ganghwensis VG4 isolated from Red Sea sediments.</title>
        <authorList>
            <person name="Rehman Z."/>
            <person name="Alam I."/>
            <person name="Kamau A."/>
            <person name="Bajic V."/>
            <person name="Leiknes T."/>
        </authorList>
    </citation>
    <scope>NUCLEOTIDE SEQUENCE [LARGE SCALE GENOMIC DNA]</scope>
    <source>
        <strain evidence="8 9">VG4</strain>
    </source>
</reference>
<evidence type="ECO:0000256" key="3">
    <source>
        <dbReference type="ARBA" id="ARBA00023237"/>
    </source>
</evidence>
<keyword evidence="2 4" id="KW-0472">Membrane</keyword>
<dbReference type="Pfam" id="PF04453">
    <property type="entry name" value="LptD"/>
    <property type="match status" value="1"/>
</dbReference>
<proteinExistence type="inferred from homology"/>
<dbReference type="AlphaFoldDB" id="A0A4V1IP24"/>
<evidence type="ECO:0000256" key="1">
    <source>
        <dbReference type="ARBA" id="ARBA00022729"/>
    </source>
</evidence>
<feature type="domain" description="Organic solvent tolerance-like N-terminal" evidence="6">
    <location>
        <begin position="167"/>
        <end position="287"/>
    </location>
</feature>
<sequence>MAVNKFPRRINIPWIIGILTVQPLIPTWAANPASADEQWHCVPNASGQGWDCNVNNRAPAPIKRAPRPTQAITEPSQETTAATDTQPVTTEDSVQQVASTPSSPPPDGVSNLDWVPRYQLDPRQLAAVPAHCTGAYIEPDREGKTFSGDMSLAPIFATADTYRSVEGGTATFTGNVLVRQGYRQLQSDLAFLYRDTETAEFEGNVVFREPNLLLVGDQASVNMQSGRFDASNVRYVFHDQHARGDADQITRREDELVVLHDATYTTCPPTEDTWTVTGNNVTLNKFTGFGTATNATIRVKGIPVFYTPYIYFPIDDRRQSGFLPPTLGYSDDNGVDITTPYYFNLAPNYDATLYPRIMSERGLLLEGQFRYLTESSRGELGGSYLNDDKLKDGNRNYSEERWLFDWTHHQALQPRWTADVDYNRASDRDYLRDFGTSLDVTATDNLNQQFVTTYNGGSDNHFWSLKGAVQKYQNMTSDASDSYEKVPQIELKGNWLAKNNGFEVDYIADNTYFTRDKRWNYKTKVREGEFDREHEIDRPVYGEGNSEITNAHGNRTYLETGAKYKFEWPYAFITPGLKLKHVQYHLSNLDSEDYGPNDPKYNTSPSTTVPIYSLDAGLFFDRKTNLFGSTEYTQTLEPRMLYLYSPEEKDQLENPVFDTGNNSFSYAQLWRDNRFSGYDRLADMNQLSVGLTTRFLEKNGFERFRAGIGQIFYFEDRKVQLDPYYSELLGGTPDTDVNLNESQRRYLDSQKASTSPIATELVWNATDALSLRQDWIWNTNENHNQEYSVSMRYSPDYDRVFNVSYRYLDQVDRTRKNALGNVIPGEFADGDIEQTDMSFIWPVVSNWSALGRWNYDITNSRSLEAMFGAEYDNCCYKIRFVNRYWIDGDEDIDNAEADRGIFVQFVMKGLGNLFGNKVDDFLGGIDGYREREDREDF</sequence>
<dbReference type="PANTHER" id="PTHR30189:SF1">
    <property type="entry name" value="LPS-ASSEMBLY PROTEIN LPTD"/>
    <property type="match status" value="1"/>
</dbReference>